<dbReference type="EMBL" id="JAVXUP010000377">
    <property type="protein sequence ID" value="KAK3029537.1"/>
    <property type="molecule type" value="Genomic_DNA"/>
</dbReference>
<dbReference type="Proteomes" id="UP001188597">
    <property type="component" value="Unassembled WGS sequence"/>
</dbReference>
<proteinExistence type="predicted"/>
<name>A0AA89BA22_9ASTE</name>
<gene>
    <name evidence="1" type="ORF">RJ639_038496</name>
</gene>
<accession>A0AA89BA22</accession>
<reference evidence="1" key="1">
    <citation type="submission" date="2022-12" db="EMBL/GenBank/DDBJ databases">
        <title>Draft genome assemblies for two species of Escallonia (Escalloniales).</title>
        <authorList>
            <person name="Chanderbali A."/>
            <person name="Dervinis C."/>
            <person name="Anghel I."/>
            <person name="Soltis D."/>
            <person name="Soltis P."/>
            <person name="Zapata F."/>
        </authorList>
    </citation>
    <scope>NUCLEOTIDE SEQUENCE</scope>
    <source>
        <strain evidence="1">UCBG64.0493</strain>
        <tissue evidence="1">Leaf</tissue>
    </source>
</reference>
<evidence type="ECO:0000313" key="1">
    <source>
        <dbReference type="EMBL" id="KAK3029537.1"/>
    </source>
</evidence>
<sequence length="63" mass="6942">MASVILYLSNVSQGGQILFPESELGNSQMKNKILSDCTKSSYALRPTRGNAFLFLHSPSQYDS</sequence>
<protein>
    <submittedName>
        <fullName evidence="1">Uncharacterized protein</fullName>
    </submittedName>
</protein>
<evidence type="ECO:0000313" key="2">
    <source>
        <dbReference type="Proteomes" id="UP001188597"/>
    </source>
</evidence>
<dbReference type="AlphaFoldDB" id="A0AA89BA22"/>
<dbReference type="Gene3D" id="2.60.120.620">
    <property type="entry name" value="q2cbj1_9rhob like domain"/>
    <property type="match status" value="1"/>
</dbReference>
<organism evidence="1 2">
    <name type="scientific">Escallonia herrerae</name>
    <dbReference type="NCBI Taxonomy" id="1293975"/>
    <lineage>
        <taxon>Eukaryota</taxon>
        <taxon>Viridiplantae</taxon>
        <taxon>Streptophyta</taxon>
        <taxon>Embryophyta</taxon>
        <taxon>Tracheophyta</taxon>
        <taxon>Spermatophyta</taxon>
        <taxon>Magnoliopsida</taxon>
        <taxon>eudicotyledons</taxon>
        <taxon>Gunneridae</taxon>
        <taxon>Pentapetalae</taxon>
        <taxon>asterids</taxon>
        <taxon>campanulids</taxon>
        <taxon>Escalloniales</taxon>
        <taxon>Escalloniaceae</taxon>
        <taxon>Escallonia</taxon>
    </lineage>
</organism>
<keyword evidence="2" id="KW-1185">Reference proteome</keyword>
<comment type="caution">
    <text evidence="1">The sequence shown here is derived from an EMBL/GenBank/DDBJ whole genome shotgun (WGS) entry which is preliminary data.</text>
</comment>